<comment type="caution">
    <text evidence="3">The sequence shown here is derived from an EMBL/GenBank/DDBJ whole genome shotgun (WGS) entry which is preliminary data.</text>
</comment>
<accession>A0ABU3LN99</accession>
<evidence type="ECO:0000313" key="3">
    <source>
        <dbReference type="EMBL" id="MDT7840037.1"/>
    </source>
</evidence>
<feature type="chain" id="PRO_5045646807" description="Secreted protein" evidence="2">
    <location>
        <begin position="28"/>
        <end position="202"/>
    </location>
</feature>
<evidence type="ECO:0000313" key="4">
    <source>
        <dbReference type="Proteomes" id="UP001257948"/>
    </source>
</evidence>
<keyword evidence="2" id="KW-0732">Signal</keyword>
<proteinExistence type="predicted"/>
<dbReference type="RefSeq" id="WP_314198439.1">
    <property type="nucleotide sequence ID" value="NZ_JAVTLL010000003.1"/>
</dbReference>
<evidence type="ECO:0008006" key="5">
    <source>
        <dbReference type="Google" id="ProtNLM"/>
    </source>
</evidence>
<name>A0ABU3LN99_9ACTN</name>
<keyword evidence="1" id="KW-0812">Transmembrane</keyword>
<dbReference type="EMBL" id="JAVTLL010000003">
    <property type="protein sequence ID" value="MDT7840037.1"/>
    <property type="molecule type" value="Genomic_DNA"/>
</dbReference>
<keyword evidence="1" id="KW-1133">Transmembrane helix</keyword>
<organism evidence="3 4">
    <name type="scientific">Streptomyces justiciae</name>
    <dbReference type="NCBI Taxonomy" id="2780140"/>
    <lineage>
        <taxon>Bacteria</taxon>
        <taxon>Bacillati</taxon>
        <taxon>Actinomycetota</taxon>
        <taxon>Actinomycetes</taxon>
        <taxon>Kitasatosporales</taxon>
        <taxon>Streptomycetaceae</taxon>
        <taxon>Streptomyces</taxon>
    </lineage>
</organism>
<feature type="signal peptide" evidence="2">
    <location>
        <begin position="1"/>
        <end position="27"/>
    </location>
</feature>
<feature type="transmembrane region" description="Helical" evidence="1">
    <location>
        <begin position="172"/>
        <end position="191"/>
    </location>
</feature>
<evidence type="ECO:0000256" key="1">
    <source>
        <dbReference type="SAM" id="Phobius"/>
    </source>
</evidence>
<evidence type="ECO:0000256" key="2">
    <source>
        <dbReference type="SAM" id="SignalP"/>
    </source>
</evidence>
<gene>
    <name evidence="3" type="ORF">RQC66_04770</name>
</gene>
<sequence>MRRTVRALSVVVVAGAAFGGVVPVAFAEPAAEVSPATAEPGGSVTVSVSCEAVGGAAPATIEAASQAFDEGAVQLQRVPGNDDAAAGAAYRGTARIASAGDYGDDSAWTVDGTCPAAAGAQGKPWSATFDVSGGSGGGHSCTEPRVEPCASTSAPVQRGVHAGTGGAFTDSVPALVAGGVLIAGALGGAVYRVRRRAPRGEA</sequence>
<reference evidence="4" key="1">
    <citation type="submission" date="2023-07" db="EMBL/GenBank/DDBJ databases">
        <title>Draft genome sequence of the endophytic actinobacterium Streptomyces justiciae WPN32, a potential antibiotic producer.</title>
        <authorList>
            <person name="Yasawong M."/>
            <person name="Pana W."/>
            <person name="Ganta P."/>
            <person name="Santapan N."/>
            <person name="Songngamsuk T."/>
            <person name="Phatcharaharikarn M."/>
            <person name="Kerdtoob S."/>
            <person name="Nantapong N."/>
        </authorList>
    </citation>
    <scope>NUCLEOTIDE SEQUENCE [LARGE SCALE GENOMIC DNA]</scope>
    <source>
        <strain evidence="4">WPN32</strain>
    </source>
</reference>
<protein>
    <recommendedName>
        <fullName evidence="5">Secreted protein</fullName>
    </recommendedName>
</protein>
<keyword evidence="4" id="KW-1185">Reference proteome</keyword>
<dbReference type="Proteomes" id="UP001257948">
    <property type="component" value="Unassembled WGS sequence"/>
</dbReference>
<keyword evidence="1" id="KW-0472">Membrane</keyword>